<feature type="transmembrane region" description="Helical" evidence="6">
    <location>
        <begin position="45"/>
        <end position="62"/>
    </location>
</feature>
<evidence type="ECO:0000259" key="7">
    <source>
        <dbReference type="SMART" id="SM00849"/>
    </source>
</evidence>
<evidence type="ECO:0000313" key="8">
    <source>
        <dbReference type="EMBL" id="GER93615.1"/>
    </source>
</evidence>
<dbReference type="GO" id="GO:0030420">
    <property type="term" value="P:establishment of competence for transformation"/>
    <property type="evidence" value="ECO:0007669"/>
    <property type="project" value="InterPro"/>
</dbReference>
<dbReference type="InterPro" id="IPR052159">
    <property type="entry name" value="Competence_DNA_uptake"/>
</dbReference>
<dbReference type="Gene3D" id="3.60.15.10">
    <property type="entry name" value="Ribonuclease Z/Hydroxyacylglutathione hydrolase-like"/>
    <property type="match status" value="1"/>
</dbReference>
<dbReference type="NCBIfam" id="TIGR00361">
    <property type="entry name" value="ComEC_Rec2"/>
    <property type="match status" value="1"/>
</dbReference>
<dbReference type="InterPro" id="IPR035681">
    <property type="entry name" value="ComA-like_MBL"/>
</dbReference>
<feature type="transmembrane region" description="Helical" evidence="6">
    <location>
        <begin position="15"/>
        <end position="38"/>
    </location>
</feature>
<feature type="transmembrane region" description="Helical" evidence="6">
    <location>
        <begin position="232"/>
        <end position="257"/>
    </location>
</feature>
<dbReference type="InterPro" id="IPR036866">
    <property type="entry name" value="RibonucZ/Hydroxyglut_hydro"/>
</dbReference>
<keyword evidence="5 6" id="KW-0472">Membrane</keyword>
<evidence type="ECO:0000256" key="1">
    <source>
        <dbReference type="ARBA" id="ARBA00004651"/>
    </source>
</evidence>
<dbReference type="CDD" id="cd07731">
    <property type="entry name" value="ComA-like_MBL-fold"/>
    <property type="match status" value="1"/>
</dbReference>
<feature type="transmembrane region" description="Helical" evidence="6">
    <location>
        <begin position="392"/>
        <end position="411"/>
    </location>
</feature>
<protein>
    <submittedName>
        <fullName evidence="8">DNA internalization-related competence protein ComEC/Rec2</fullName>
    </submittedName>
</protein>
<feature type="transmembrane region" description="Helical" evidence="6">
    <location>
        <begin position="321"/>
        <end position="338"/>
    </location>
</feature>
<keyword evidence="2" id="KW-1003">Cell membrane</keyword>
<keyword evidence="3 6" id="KW-0812">Transmembrane</keyword>
<sequence>MSYFISFIYGTTLFYVYRFFPFLSIFISLILILLMSFLKFRKQTGYHIFIIAIIAVSGFYYAKMRYVPQLSPSNIAGETIQLQGIVTSDVQETTMFNADYSGFSYRIKVKSPENLKEIRLISNEPLQKGKPKSQRFFGAERDKVYDIKAQIPKDAYSLNPGVAYSLLTGYAIEVKEIGSNQTGFFERLRMRLDGFMKGNLSPESASFLMSIITGERSLISKNTRDAFNATGLAHILSISGTHFGLLWLVLFNFFRFFVKILPHNVLVRLTLYITPSQIAAVLSIPFMIAYLGISDMSIPSIRAFIMITLFLFSLLIYRKGFWLNTLLFAAIVIILIQPDSILDLSFQLSFIAVLCIGLVAEQKDRTAAERQALDARRLSLGARRMVRYCSSALKISLAASIGTAPLVAYYFHYVSLISPITNLMITPFIGFIILPLSILSSFVFLISGVFPLSRFIGVITNFVLDVIKHIAQWNFVDIKIPAFPFILLIMFYIGVLVYVIVKMQNRQIGSPKSRRLFGTGMAEILPIAIPIGIAIVPIVFYTGIKLLEPSGISITYLDVGQGDSAVVELPDKKTIVIDTGRKGFQTGEFLKYRGIKNVEAIILSHGQSDHAGGIRRLLRDFKVREVWDNSRLIYPEDFFDYINETTIHRKLQRGDIIEGEGYKITVLHPYDGFYTMHSTGNEENNDCIVLRIQGYRNSFLFTGDIEEEAEEDLLYLGEYLKSNVMKVPHHGSRSSASEMFFKAVSPEIAVISVGRKNTYGHPHVETLDMLFDARVYRTDVDGAIGIHESSDGRIRVKTWRDFQFVEAKTLSDELMNVKRLFWVW</sequence>
<dbReference type="AlphaFoldDB" id="A0A5J4L048"/>
<evidence type="ECO:0000256" key="2">
    <source>
        <dbReference type="ARBA" id="ARBA00022475"/>
    </source>
</evidence>
<dbReference type="SMART" id="SM00849">
    <property type="entry name" value="Lactamase_B"/>
    <property type="match status" value="1"/>
</dbReference>
<organism evidence="8">
    <name type="scientific">hot springs metagenome</name>
    <dbReference type="NCBI Taxonomy" id="433727"/>
    <lineage>
        <taxon>unclassified sequences</taxon>
        <taxon>metagenomes</taxon>
        <taxon>ecological metagenomes</taxon>
    </lineage>
</organism>
<comment type="caution">
    <text evidence="8">The sequence shown here is derived from an EMBL/GenBank/DDBJ whole genome shotgun (WGS) entry which is preliminary data.</text>
</comment>
<dbReference type="InterPro" id="IPR004477">
    <property type="entry name" value="ComEC_N"/>
</dbReference>
<dbReference type="PANTHER" id="PTHR30619">
    <property type="entry name" value="DNA INTERNALIZATION/COMPETENCE PROTEIN COMEC/REC2"/>
    <property type="match status" value="1"/>
</dbReference>
<keyword evidence="4 6" id="KW-1133">Transmembrane helix</keyword>
<feature type="transmembrane region" description="Helical" evidence="6">
    <location>
        <begin position="423"/>
        <end position="445"/>
    </location>
</feature>
<dbReference type="InterPro" id="IPR001279">
    <property type="entry name" value="Metallo-B-lactamas"/>
</dbReference>
<feature type="transmembrane region" description="Helical" evidence="6">
    <location>
        <begin position="452"/>
        <end position="470"/>
    </location>
</feature>
<gene>
    <name evidence="8" type="ORF">A45J_1363</name>
</gene>
<comment type="subcellular location">
    <subcellularLocation>
        <location evidence="1">Cell membrane</location>
        <topology evidence="1">Multi-pass membrane protein</topology>
    </subcellularLocation>
</comment>
<feature type="transmembrane region" description="Helical" evidence="6">
    <location>
        <begin position="269"/>
        <end position="293"/>
    </location>
</feature>
<name>A0A5J4L048_9ZZZZ</name>
<evidence type="ECO:0000256" key="6">
    <source>
        <dbReference type="SAM" id="Phobius"/>
    </source>
</evidence>
<feature type="transmembrane region" description="Helical" evidence="6">
    <location>
        <begin position="482"/>
        <end position="501"/>
    </location>
</feature>
<proteinExistence type="predicted"/>
<dbReference type="Pfam" id="PF00753">
    <property type="entry name" value="Lactamase_B"/>
    <property type="match status" value="1"/>
</dbReference>
<dbReference type="PANTHER" id="PTHR30619:SF1">
    <property type="entry name" value="RECOMBINATION PROTEIN 2"/>
    <property type="match status" value="1"/>
</dbReference>
<evidence type="ECO:0000256" key="5">
    <source>
        <dbReference type="ARBA" id="ARBA00023136"/>
    </source>
</evidence>
<dbReference type="EMBL" id="BLAB01000001">
    <property type="protein sequence ID" value="GER93615.1"/>
    <property type="molecule type" value="Genomic_DNA"/>
</dbReference>
<evidence type="ECO:0000256" key="3">
    <source>
        <dbReference type="ARBA" id="ARBA00022692"/>
    </source>
</evidence>
<feature type="transmembrane region" description="Helical" evidence="6">
    <location>
        <begin position="522"/>
        <end position="544"/>
    </location>
</feature>
<accession>A0A5J4L048</accession>
<dbReference type="SUPFAM" id="SSF56281">
    <property type="entry name" value="Metallo-hydrolase/oxidoreductase"/>
    <property type="match status" value="1"/>
</dbReference>
<feature type="transmembrane region" description="Helical" evidence="6">
    <location>
        <begin position="344"/>
        <end position="360"/>
    </location>
</feature>
<dbReference type="GO" id="GO:0005886">
    <property type="term" value="C:plasma membrane"/>
    <property type="evidence" value="ECO:0007669"/>
    <property type="project" value="UniProtKB-SubCell"/>
</dbReference>
<dbReference type="NCBIfam" id="TIGR00360">
    <property type="entry name" value="ComEC_N-term"/>
    <property type="match status" value="1"/>
</dbReference>
<dbReference type="Pfam" id="PF03772">
    <property type="entry name" value="Competence"/>
    <property type="match status" value="1"/>
</dbReference>
<evidence type="ECO:0000256" key="4">
    <source>
        <dbReference type="ARBA" id="ARBA00022989"/>
    </source>
</evidence>
<feature type="domain" description="Metallo-beta-lactamase" evidence="7">
    <location>
        <begin position="561"/>
        <end position="755"/>
    </location>
</feature>
<dbReference type="InterPro" id="IPR004797">
    <property type="entry name" value="Competence_ComEC/Rec2"/>
</dbReference>
<reference evidence="8" key="1">
    <citation type="submission" date="2019-10" db="EMBL/GenBank/DDBJ databases">
        <title>Metagenomic sequencing of thiosulfate-disproportionating enrichment culture.</title>
        <authorList>
            <person name="Umezawa K."/>
            <person name="Kojima H."/>
            <person name="Fukui M."/>
        </authorList>
    </citation>
    <scope>NUCLEOTIDE SEQUENCE</scope>
    <source>
        <strain evidence="8">45J</strain>
    </source>
</reference>